<evidence type="ECO:0000313" key="5">
    <source>
        <dbReference type="Proteomes" id="UP000559027"/>
    </source>
</evidence>
<sequence>MVFDSFIDSLGNFGAWLGFVSQEVSKPGGVMTSTPDGKDRSSRESESTPPPGFFTDANNFVIQHAVMAENIAGGINMFSSGNTVLQHLAPYTNPDAAVDSSARWPPPSCHPGTRVTIGNALMAWLSDPERQWSFVWLYGSAGYGKSAVVQTFAEQCAGIKRLGAAFFFSRPNNRNDPKTVIPSIAYQLATHCSDYKTIITSQLADDPQLLSKAIPVQFKKLIIEPFSYLQYHRYESVRHPFLILLDGLDECQGEAAQCEFIKLINEVVRVKKDLPILWLICSRPEAHLQHTFIRITDCDRKELVIDEECRNDVDRYLRDGFFEVQVKYNIGPSWPSQEKFDAISNGGAGHFVFAATALGFIGDDDYANPPERLDQLIAFLEHAESIGTTNPLAKLDYLYARILSDIPENIFPITWRILAHFTHARFVGYGDGDFLSESAQALCNFVNINQSTFYGALRKLYSLIDVPSPEKAGNTPIRFYHASFQDFLIDASRSEKFAIDKKQALVDVTKSLFFWHGIDAERFHTTDTKVWIHREHDHEPLPGLKWTSGVDVQHLSNQISTFSGHSWLGCYSADFSQDLLPYLLQVDSRYLRLDFCWTDYVNAYYEKGFPPGFCRAEPSSEFDIRLLNYLNMMTNQELTKPASLPLIWDRVNKSKFREYLLIGYGEKSVIVWSTTLPGDDLYRIDRLNCDKEPSPDQISEYRGWLQEKGWYDDADGEESGSDGDSEYETPMNTDGENDDEIGD</sequence>
<proteinExistence type="predicted"/>
<accession>A0A8H5G3P8</accession>
<feature type="domain" description="Nephrocystin 3-like N-terminal" evidence="3">
    <location>
        <begin position="122"/>
        <end position="283"/>
    </location>
</feature>
<comment type="caution">
    <text evidence="4">The sequence shown here is derived from an EMBL/GenBank/DDBJ whole genome shotgun (WGS) entry which is preliminary data.</text>
</comment>
<keyword evidence="1" id="KW-0677">Repeat</keyword>
<evidence type="ECO:0000256" key="1">
    <source>
        <dbReference type="ARBA" id="ARBA00022737"/>
    </source>
</evidence>
<dbReference type="InterPro" id="IPR027417">
    <property type="entry name" value="P-loop_NTPase"/>
</dbReference>
<dbReference type="SUPFAM" id="SSF52540">
    <property type="entry name" value="P-loop containing nucleoside triphosphate hydrolases"/>
    <property type="match status" value="1"/>
</dbReference>
<evidence type="ECO:0000313" key="4">
    <source>
        <dbReference type="EMBL" id="KAF5357764.1"/>
    </source>
</evidence>
<organism evidence="4 5">
    <name type="scientific">Leucocoprinus leucothites</name>
    <dbReference type="NCBI Taxonomy" id="201217"/>
    <lineage>
        <taxon>Eukaryota</taxon>
        <taxon>Fungi</taxon>
        <taxon>Dikarya</taxon>
        <taxon>Basidiomycota</taxon>
        <taxon>Agaricomycotina</taxon>
        <taxon>Agaricomycetes</taxon>
        <taxon>Agaricomycetidae</taxon>
        <taxon>Agaricales</taxon>
        <taxon>Agaricineae</taxon>
        <taxon>Agaricaceae</taxon>
        <taxon>Leucocoprinus</taxon>
    </lineage>
</organism>
<feature type="compositionally biased region" description="Basic and acidic residues" evidence="2">
    <location>
        <begin position="36"/>
        <end position="46"/>
    </location>
</feature>
<keyword evidence="5" id="KW-1185">Reference proteome</keyword>
<dbReference type="AlphaFoldDB" id="A0A8H5G3P8"/>
<reference evidence="4 5" key="1">
    <citation type="journal article" date="2020" name="ISME J.">
        <title>Uncovering the hidden diversity of litter-decomposition mechanisms in mushroom-forming fungi.</title>
        <authorList>
            <person name="Floudas D."/>
            <person name="Bentzer J."/>
            <person name="Ahren D."/>
            <person name="Johansson T."/>
            <person name="Persson P."/>
            <person name="Tunlid A."/>
        </authorList>
    </citation>
    <scope>NUCLEOTIDE SEQUENCE [LARGE SCALE GENOMIC DNA]</scope>
    <source>
        <strain evidence="4 5">CBS 146.42</strain>
    </source>
</reference>
<dbReference type="Pfam" id="PF24883">
    <property type="entry name" value="NPHP3_N"/>
    <property type="match status" value="1"/>
</dbReference>
<dbReference type="OrthoDB" id="3046992at2759"/>
<feature type="region of interest" description="Disordered" evidence="2">
    <location>
        <begin position="27"/>
        <end position="52"/>
    </location>
</feature>
<dbReference type="PANTHER" id="PTHR10039">
    <property type="entry name" value="AMELOGENIN"/>
    <property type="match status" value="1"/>
</dbReference>
<name>A0A8H5G3P8_9AGAR</name>
<dbReference type="EMBL" id="JAACJO010000005">
    <property type="protein sequence ID" value="KAF5357764.1"/>
    <property type="molecule type" value="Genomic_DNA"/>
</dbReference>
<protein>
    <recommendedName>
        <fullName evidence="3">Nephrocystin 3-like N-terminal domain-containing protein</fullName>
    </recommendedName>
</protein>
<feature type="region of interest" description="Disordered" evidence="2">
    <location>
        <begin position="711"/>
        <end position="743"/>
    </location>
</feature>
<evidence type="ECO:0000256" key="2">
    <source>
        <dbReference type="SAM" id="MobiDB-lite"/>
    </source>
</evidence>
<evidence type="ECO:0000259" key="3">
    <source>
        <dbReference type="Pfam" id="PF24883"/>
    </source>
</evidence>
<feature type="compositionally biased region" description="Acidic residues" evidence="2">
    <location>
        <begin position="712"/>
        <end position="727"/>
    </location>
</feature>
<dbReference type="Proteomes" id="UP000559027">
    <property type="component" value="Unassembled WGS sequence"/>
</dbReference>
<dbReference type="InterPro" id="IPR056884">
    <property type="entry name" value="NPHP3-like_N"/>
</dbReference>
<dbReference type="PANTHER" id="PTHR10039:SF17">
    <property type="entry name" value="FUNGAL STAND N-TERMINAL GOODBYE DOMAIN-CONTAINING PROTEIN-RELATED"/>
    <property type="match status" value="1"/>
</dbReference>
<dbReference type="Gene3D" id="3.40.50.300">
    <property type="entry name" value="P-loop containing nucleotide triphosphate hydrolases"/>
    <property type="match status" value="1"/>
</dbReference>
<gene>
    <name evidence="4" type="ORF">D9756_001320</name>
</gene>